<dbReference type="RefSeq" id="WP_250140879.1">
    <property type="nucleotide sequence ID" value="NZ_JALIQP010000003.1"/>
</dbReference>
<evidence type="ECO:0000256" key="1">
    <source>
        <dbReference type="SAM" id="MobiDB-lite"/>
    </source>
</evidence>
<reference evidence="2 3" key="1">
    <citation type="journal article" date="2019" name="Int. J. Syst. Evol. Microbiol.">
        <title>The Global Catalogue of Microorganisms (GCM) 10K type strain sequencing project: providing services to taxonomists for standard genome sequencing and annotation.</title>
        <authorList>
            <consortium name="The Broad Institute Genomics Platform"/>
            <consortium name="The Broad Institute Genome Sequencing Center for Infectious Disease"/>
            <person name="Wu L."/>
            <person name="Ma J."/>
        </authorList>
    </citation>
    <scope>NUCLEOTIDE SEQUENCE [LARGE SCALE GENOMIC DNA]</scope>
    <source>
        <strain evidence="2 3">WLHS5</strain>
    </source>
</reference>
<comment type="caution">
    <text evidence="2">The sequence shown here is derived from an EMBL/GenBank/DDBJ whole genome shotgun (WGS) entry which is preliminary data.</text>
</comment>
<dbReference type="EMBL" id="JBHSFA010000011">
    <property type="protein sequence ID" value="MFC4544137.1"/>
    <property type="molecule type" value="Genomic_DNA"/>
</dbReference>
<feature type="compositionally biased region" description="Basic and acidic residues" evidence="1">
    <location>
        <begin position="34"/>
        <end position="45"/>
    </location>
</feature>
<keyword evidence="3" id="KW-1185">Reference proteome</keyword>
<evidence type="ECO:0000313" key="3">
    <source>
        <dbReference type="Proteomes" id="UP001595898"/>
    </source>
</evidence>
<sequence>MNRDDHGADSPDGRKRVEKTGYRRSPGGTTGRTTDYRPGGDDERR</sequence>
<name>A0ABD5PU95_9EURY</name>
<accession>A0ABD5PU95</accession>
<organism evidence="2 3">
    <name type="scientific">Halosolutus amylolyticus</name>
    <dbReference type="NCBI Taxonomy" id="2932267"/>
    <lineage>
        <taxon>Archaea</taxon>
        <taxon>Methanobacteriati</taxon>
        <taxon>Methanobacteriota</taxon>
        <taxon>Stenosarchaea group</taxon>
        <taxon>Halobacteria</taxon>
        <taxon>Halobacteriales</taxon>
        <taxon>Natrialbaceae</taxon>
        <taxon>Halosolutus</taxon>
    </lineage>
</organism>
<dbReference type="Proteomes" id="UP001595898">
    <property type="component" value="Unassembled WGS sequence"/>
</dbReference>
<evidence type="ECO:0000313" key="2">
    <source>
        <dbReference type="EMBL" id="MFC4544137.1"/>
    </source>
</evidence>
<feature type="region of interest" description="Disordered" evidence="1">
    <location>
        <begin position="1"/>
        <end position="45"/>
    </location>
</feature>
<proteinExistence type="predicted"/>
<dbReference type="AlphaFoldDB" id="A0ABD5PU95"/>
<feature type="compositionally biased region" description="Basic and acidic residues" evidence="1">
    <location>
        <begin position="1"/>
        <end position="21"/>
    </location>
</feature>
<feature type="compositionally biased region" description="Low complexity" evidence="1">
    <location>
        <begin position="23"/>
        <end position="33"/>
    </location>
</feature>
<protein>
    <submittedName>
        <fullName evidence="2">Uncharacterized protein</fullName>
    </submittedName>
</protein>
<gene>
    <name evidence="2" type="ORF">ACFO5R_19610</name>
</gene>